<name>A0A0B8P032_9VIBR</name>
<organism evidence="1 2">
    <name type="scientific">Vibrio ishigakensis</name>
    <dbReference type="NCBI Taxonomy" id="1481914"/>
    <lineage>
        <taxon>Bacteria</taxon>
        <taxon>Pseudomonadati</taxon>
        <taxon>Pseudomonadota</taxon>
        <taxon>Gammaproteobacteria</taxon>
        <taxon>Vibrionales</taxon>
        <taxon>Vibrionaceae</taxon>
        <taxon>Vibrio</taxon>
    </lineage>
</organism>
<dbReference type="EMBL" id="BBSA01000001">
    <property type="protein sequence ID" value="GAM60165.1"/>
    <property type="molecule type" value="Genomic_DNA"/>
</dbReference>
<evidence type="ECO:0000313" key="1">
    <source>
        <dbReference type="EMBL" id="GAM60165.1"/>
    </source>
</evidence>
<evidence type="ECO:0000313" key="2">
    <source>
        <dbReference type="Proteomes" id="UP000031670"/>
    </source>
</evidence>
<dbReference type="Proteomes" id="UP000031670">
    <property type="component" value="Unassembled WGS sequence"/>
</dbReference>
<dbReference type="Gene3D" id="3.40.50.850">
    <property type="entry name" value="Isochorismatase-like"/>
    <property type="match status" value="1"/>
</dbReference>
<protein>
    <submittedName>
        <fullName evidence="1">Isochorismatase</fullName>
    </submittedName>
</protein>
<sequence>MRHDDANCVTHTALSKAAEKYEVSVLVDATTTVDEMLHNIALHALSSRVPLMTKEQAFD</sequence>
<accession>A0A0B8P032</accession>
<reference evidence="1 2" key="2">
    <citation type="submission" date="2015-01" db="EMBL/GenBank/DDBJ databases">
        <authorList>
            <consortium name="NBRP consortium"/>
            <person name="Sawabe T."/>
            <person name="Meirelles P."/>
            <person name="Feng G."/>
            <person name="Sayaka M."/>
            <person name="Hattori M."/>
            <person name="Ohkuma M."/>
        </authorList>
    </citation>
    <scope>NUCLEOTIDE SEQUENCE [LARGE SCALE GENOMIC DNA]</scope>
    <source>
        <strain evidence="1 2">JCM19232</strain>
    </source>
</reference>
<proteinExistence type="predicted"/>
<reference evidence="1 2" key="1">
    <citation type="submission" date="2015-01" db="EMBL/GenBank/DDBJ databases">
        <title>Vibrio sp. C5 JCM 19232 whole genome shotgun sequence.</title>
        <authorList>
            <person name="Sawabe T."/>
            <person name="Meirelles P."/>
            <person name="Feng G."/>
            <person name="Sayaka M."/>
            <person name="Hattori M."/>
            <person name="Ohkuma M."/>
        </authorList>
    </citation>
    <scope>NUCLEOTIDE SEQUENCE [LARGE SCALE GENOMIC DNA]</scope>
    <source>
        <strain evidence="1 2">JCM19232</strain>
    </source>
</reference>
<comment type="caution">
    <text evidence="1">The sequence shown here is derived from an EMBL/GenBank/DDBJ whole genome shotgun (WGS) entry which is preliminary data.</text>
</comment>
<dbReference type="SUPFAM" id="SSF52499">
    <property type="entry name" value="Isochorismatase-like hydrolases"/>
    <property type="match status" value="1"/>
</dbReference>
<dbReference type="InterPro" id="IPR036380">
    <property type="entry name" value="Isochorismatase-like_sf"/>
</dbReference>
<dbReference type="AlphaFoldDB" id="A0A0B8P032"/>
<gene>
    <name evidence="1" type="ORF">JCM19232_498</name>
</gene>